<dbReference type="InterPro" id="IPR025943">
    <property type="entry name" value="Sigma_54_int_dom_ATP-bd_2"/>
</dbReference>
<dbReference type="SMART" id="SM00382">
    <property type="entry name" value="AAA"/>
    <property type="match status" value="1"/>
</dbReference>
<evidence type="ECO:0000259" key="3">
    <source>
        <dbReference type="PROSITE" id="PS50045"/>
    </source>
</evidence>
<keyword evidence="2" id="KW-0067">ATP-binding</keyword>
<evidence type="ECO:0000256" key="1">
    <source>
        <dbReference type="ARBA" id="ARBA00022741"/>
    </source>
</evidence>
<dbReference type="Proteomes" id="UP000274139">
    <property type="component" value="Unassembled WGS sequence"/>
</dbReference>
<keyword evidence="1" id="KW-0547">Nucleotide-binding</keyword>
<dbReference type="PANTHER" id="PTHR32071">
    <property type="entry name" value="TRANSCRIPTIONAL REGULATORY PROTEIN"/>
    <property type="match status" value="1"/>
</dbReference>
<dbReference type="InterPro" id="IPR003593">
    <property type="entry name" value="AAA+_ATPase"/>
</dbReference>
<dbReference type="Pfam" id="PF00158">
    <property type="entry name" value="Sigma54_activat"/>
    <property type="match status" value="1"/>
</dbReference>
<dbReference type="Gene3D" id="3.40.50.300">
    <property type="entry name" value="P-loop containing nucleotide triphosphate hydrolases"/>
    <property type="match status" value="1"/>
</dbReference>
<feature type="domain" description="Sigma-54 factor interaction" evidence="3">
    <location>
        <begin position="167"/>
        <end position="397"/>
    </location>
</feature>
<evidence type="ECO:0000256" key="2">
    <source>
        <dbReference type="ARBA" id="ARBA00022840"/>
    </source>
</evidence>
<evidence type="ECO:0000313" key="4">
    <source>
        <dbReference type="EMBL" id="RMC96854.1"/>
    </source>
</evidence>
<evidence type="ECO:0000313" key="5">
    <source>
        <dbReference type="Proteomes" id="UP000274139"/>
    </source>
</evidence>
<reference evidence="4 5" key="1">
    <citation type="submission" date="2018-10" db="EMBL/GenBank/DDBJ databases">
        <title>Draft genome sequence of Aquitalea MWU14-2217 isolated from a wild cranberry bog in Provincetown, Massachusetts.</title>
        <authorList>
            <person name="Ebadzadsahrai G."/>
            <person name="Soby S."/>
        </authorList>
    </citation>
    <scope>NUCLEOTIDE SEQUENCE [LARGE SCALE GENOMIC DNA]</scope>
    <source>
        <strain evidence="4 5">MWU14-2217</strain>
    </source>
</reference>
<dbReference type="SUPFAM" id="SSF52540">
    <property type="entry name" value="P-loop containing nucleoside triphosphate hydrolases"/>
    <property type="match status" value="1"/>
</dbReference>
<dbReference type="InterPro" id="IPR002078">
    <property type="entry name" value="Sigma_54_int"/>
</dbReference>
<name>A0A454JHT0_9NEIS</name>
<dbReference type="GO" id="GO:0005524">
    <property type="term" value="F:ATP binding"/>
    <property type="evidence" value="ECO:0007669"/>
    <property type="project" value="UniProtKB-KW"/>
</dbReference>
<accession>A0A454JHT0</accession>
<dbReference type="RefSeq" id="WP_103524922.1">
    <property type="nucleotide sequence ID" value="NZ_JAIZDC010000004.1"/>
</dbReference>
<dbReference type="CDD" id="cd00009">
    <property type="entry name" value="AAA"/>
    <property type="match status" value="1"/>
</dbReference>
<comment type="caution">
    <text evidence="4">The sequence shown here is derived from an EMBL/GenBank/DDBJ whole genome shotgun (WGS) entry which is preliminary data.</text>
</comment>
<protein>
    <submittedName>
        <fullName evidence="4">Sigma-54-dependent Fis family transcriptional regulator</fullName>
    </submittedName>
</protein>
<sequence length="479" mass="53944">MSCRTGTLLCWHSERAGGEVLENAIKALRNRHVDIERVLYLVQAGRERAVPAFVERAGIELVEIPLDDPTLHAGIYKQVCSLVLPRLRGLEGSLHINVSPGTPAMHSVWLILHAGGALPDGTKLWSSQLSRETRRPRIDPVDFSITTYLAEIHRFARCEPGLAVYEPQARSAARHVAFDHLARYARVIGAPLLILGERGTGKTRLVETFVATLKERKKVVTVPCGGLDSALVESLLFGHHKGAFTGAAVDRLGLLAEADGGILFLDEVQDLPQAAQRKLVRVFQDRQRRYRPLGSDREKTVDVELVCASNLPVAELRGRLDTDLFDRLSHLVVTVPPLRECREDIKEDWGRVWREIRQREDLPEDAPWSRDLEQALRSHMLRGNLRDLQRLAVLCMAWWSSPDPSPGIREALIQWERFTLTPEHESSAHGEGSRTERIHWFRARLARWAKEQYGTWAAAADALGCDEKTLRQDSIYGKV</sequence>
<organism evidence="4 5">
    <name type="scientific">Aquitalea palustris</name>
    <dbReference type="NCBI Taxonomy" id="2480983"/>
    <lineage>
        <taxon>Bacteria</taxon>
        <taxon>Pseudomonadati</taxon>
        <taxon>Pseudomonadota</taxon>
        <taxon>Betaproteobacteria</taxon>
        <taxon>Neisseriales</taxon>
        <taxon>Chromobacteriaceae</taxon>
        <taxon>Aquitalea</taxon>
    </lineage>
</organism>
<gene>
    <name evidence="4" type="ORF">EAY64_11570</name>
</gene>
<dbReference type="PROSITE" id="PS50045">
    <property type="entry name" value="SIGMA54_INTERACT_4"/>
    <property type="match status" value="1"/>
</dbReference>
<dbReference type="EMBL" id="RFAR01000046">
    <property type="protein sequence ID" value="RMC96854.1"/>
    <property type="molecule type" value="Genomic_DNA"/>
</dbReference>
<keyword evidence="5" id="KW-1185">Reference proteome</keyword>
<dbReference type="InterPro" id="IPR027417">
    <property type="entry name" value="P-loop_NTPase"/>
</dbReference>
<proteinExistence type="predicted"/>
<dbReference type="GO" id="GO:0006355">
    <property type="term" value="P:regulation of DNA-templated transcription"/>
    <property type="evidence" value="ECO:0007669"/>
    <property type="project" value="InterPro"/>
</dbReference>
<dbReference type="PROSITE" id="PS00676">
    <property type="entry name" value="SIGMA54_INTERACT_2"/>
    <property type="match status" value="1"/>
</dbReference>
<dbReference type="OrthoDB" id="3516932at2"/>
<dbReference type="AlphaFoldDB" id="A0A454JHT0"/>